<evidence type="ECO:0000256" key="1">
    <source>
        <dbReference type="SAM" id="MobiDB-lite"/>
    </source>
</evidence>
<evidence type="ECO:0000313" key="2">
    <source>
        <dbReference type="EMBL" id="TVU12193.1"/>
    </source>
</evidence>
<accession>A0A5J9TLC4</accession>
<protein>
    <submittedName>
        <fullName evidence="2">Uncharacterized protein</fullName>
    </submittedName>
</protein>
<gene>
    <name evidence="2" type="ORF">EJB05_45826</name>
</gene>
<proteinExistence type="predicted"/>
<dbReference type="EMBL" id="RWGY01000039">
    <property type="protein sequence ID" value="TVU12193.1"/>
    <property type="molecule type" value="Genomic_DNA"/>
</dbReference>
<dbReference type="AlphaFoldDB" id="A0A5J9TLC4"/>
<reference evidence="2 3" key="1">
    <citation type="journal article" date="2019" name="Sci. Rep.">
        <title>A high-quality genome of Eragrostis curvula grass provides insights into Poaceae evolution and supports new strategies to enhance forage quality.</title>
        <authorList>
            <person name="Carballo J."/>
            <person name="Santos B.A.C.M."/>
            <person name="Zappacosta D."/>
            <person name="Garbus I."/>
            <person name="Selva J.P."/>
            <person name="Gallo C.A."/>
            <person name="Diaz A."/>
            <person name="Albertini E."/>
            <person name="Caccamo M."/>
            <person name="Echenique V."/>
        </authorList>
    </citation>
    <scope>NUCLEOTIDE SEQUENCE [LARGE SCALE GENOMIC DNA]</scope>
    <source>
        <strain evidence="3">cv. Victoria</strain>
        <tissue evidence="2">Leaf</tissue>
    </source>
</reference>
<comment type="caution">
    <text evidence="2">The sequence shown here is derived from an EMBL/GenBank/DDBJ whole genome shotgun (WGS) entry which is preliminary data.</text>
</comment>
<organism evidence="2 3">
    <name type="scientific">Eragrostis curvula</name>
    <name type="common">weeping love grass</name>
    <dbReference type="NCBI Taxonomy" id="38414"/>
    <lineage>
        <taxon>Eukaryota</taxon>
        <taxon>Viridiplantae</taxon>
        <taxon>Streptophyta</taxon>
        <taxon>Embryophyta</taxon>
        <taxon>Tracheophyta</taxon>
        <taxon>Spermatophyta</taxon>
        <taxon>Magnoliopsida</taxon>
        <taxon>Liliopsida</taxon>
        <taxon>Poales</taxon>
        <taxon>Poaceae</taxon>
        <taxon>PACMAD clade</taxon>
        <taxon>Chloridoideae</taxon>
        <taxon>Eragrostideae</taxon>
        <taxon>Eragrostidinae</taxon>
        <taxon>Eragrostis</taxon>
    </lineage>
</organism>
<keyword evidence="3" id="KW-1185">Reference proteome</keyword>
<feature type="region of interest" description="Disordered" evidence="1">
    <location>
        <begin position="1"/>
        <end position="27"/>
    </location>
</feature>
<dbReference type="Proteomes" id="UP000324897">
    <property type="component" value="Chromosome 3"/>
</dbReference>
<evidence type="ECO:0000313" key="3">
    <source>
        <dbReference type="Proteomes" id="UP000324897"/>
    </source>
</evidence>
<dbReference type="Gramene" id="TVU12193">
    <property type="protein sequence ID" value="TVU12193"/>
    <property type="gene ID" value="EJB05_45826"/>
</dbReference>
<name>A0A5J9TLC4_9POAL</name>
<sequence>LSIGRRIQSAFPAKSGNATDEDGGDAQALHVPDVALEIITQQWPVHSEKRLLPISLPHGYLQMQIEKGVFQQDGK</sequence>
<feature type="non-terminal residue" evidence="2">
    <location>
        <position position="1"/>
    </location>
</feature>